<comment type="caution">
    <text evidence="2">The sequence shown here is derived from an EMBL/GenBank/DDBJ whole genome shotgun (WGS) entry which is preliminary data.</text>
</comment>
<dbReference type="EMBL" id="CAGS01000701">
    <property type="protein sequence ID" value="CCF86106.1"/>
    <property type="molecule type" value="Genomic_DNA"/>
</dbReference>
<dbReference type="Proteomes" id="UP000004221">
    <property type="component" value="Unassembled WGS sequence"/>
</dbReference>
<name>I4EN43_9BACT</name>
<feature type="compositionally biased region" description="Basic and acidic residues" evidence="1">
    <location>
        <begin position="58"/>
        <end position="69"/>
    </location>
</feature>
<evidence type="ECO:0000256" key="1">
    <source>
        <dbReference type="SAM" id="MobiDB-lite"/>
    </source>
</evidence>
<evidence type="ECO:0000313" key="3">
    <source>
        <dbReference type="Proteomes" id="UP000004221"/>
    </source>
</evidence>
<protein>
    <submittedName>
        <fullName evidence="2">Uncharacterized protein</fullName>
    </submittedName>
</protein>
<evidence type="ECO:0000313" key="2">
    <source>
        <dbReference type="EMBL" id="CCF86106.1"/>
    </source>
</evidence>
<reference evidence="2 3" key="1">
    <citation type="journal article" date="2012" name="ISME J.">
        <title>Nitrification expanded: discovery, physiology and genomics of a nitrite-oxidizing bacterium from the phylum Chloroflexi.</title>
        <authorList>
            <person name="Sorokin D.Y."/>
            <person name="Lucker S."/>
            <person name="Vejmelkova D."/>
            <person name="Kostrikina N.A."/>
            <person name="Kleerebezem R."/>
            <person name="Rijpstra W.I."/>
            <person name="Damste J.S."/>
            <person name="Le Paslier D."/>
            <person name="Muyzer G."/>
            <person name="Wagner M."/>
            <person name="van Loosdrecht M.C."/>
            <person name="Daims H."/>
        </authorList>
    </citation>
    <scope>NUCLEOTIDE SEQUENCE [LARGE SCALE GENOMIC DNA]</scope>
    <source>
        <strain evidence="3">none</strain>
    </source>
</reference>
<dbReference type="AlphaFoldDB" id="I4EN43"/>
<gene>
    <name evidence="2" type="ORF">NITHO_730011</name>
</gene>
<organism evidence="2 3">
    <name type="scientific">Nitrolancea hollandica Lb</name>
    <dbReference type="NCBI Taxonomy" id="1129897"/>
    <lineage>
        <taxon>Bacteria</taxon>
        <taxon>Pseudomonadati</taxon>
        <taxon>Thermomicrobiota</taxon>
        <taxon>Thermomicrobia</taxon>
        <taxon>Sphaerobacterales</taxon>
        <taxon>Sphaerobacterineae</taxon>
        <taxon>Sphaerobacteraceae</taxon>
        <taxon>Nitrolancea</taxon>
    </lineage>
</organism>
<feature type="region of interest" description="Disordered" evidence="1">
    <location>
        <begin position="34"/>
        <end position="69"/>
    </location>
</feature>
<keyword evidence="3" id="KW-1185">Reference proteome</keyword>
<accession>I4EN43</accession>
<sequence>MGAPRDLQAMNRLPQSARGMVRWLRAIMWRSPVRAKPPDSGETILRPGIKNRQVQGKAEYHDQPLDERT</sequence>
<proteinExistence type="predicted"/>